<organism evidence="1 2">
    <name type="scientific">Austropuccinia psidii MF-1</name>
    <dbReference type="NCBI Taxonomy" id="1389203"/>
    <lineage>
        <taxon>Eukaryota</taxon>
        <taxon>Fungi</taxon>
        <taxon>Dikarya</taxon>
        <taxon>Basidiomycota</taxon>
        <taxon>Pucciniomycotina</taxon>
        <taxon>Pucciniomycetes</taxon>
        <taxon>Pucciniales</taxon>
        <taxon>Sphaerophragmiaceae</taxon>
        <taxon>Austropuccinia</taxon>
    </lineage>
</organism>
<accession>A0A9Q3GRC7</accession>
<keyword evidence="2" id="KW-1185">Reference proteome</keyword>
<dbReference type="Proteomes" id="UP000765509">
    <property type="component" value="Unassembled WGS sequence"/>
</dbReference>
<comment type="caution">
    <text evidence="1">The sequence shown here is derived from an EMBL/GenBank/DDBJ whole genome shotgun (WGS) entry which is preliminary data.</text>
</comment>
<reference evidence="1" key="1">
    <citation type="submission" date="2021-03" db="EMBL/GenBank/DDBJ databases">
        <title>Draft genome sequence of rust myrtle Austropuccinia psidii MF-1, a brazilian biotype.</title>
        <authorList>
            <person name="Quecine M.C."/>
            <person name="Pachon D.M.R."/>
            <person name="Bonatelli M.L."/>
            <person name="Correr F.H."/>
            <person name="Franceschini L.M."/>
            <person name="Leite T.F."/>
            <person name="Margarido G.R.A."/>
            <person name="Almeida C.A."/>
            <person name="Ferrarezi J.A."/>
            <person name="Labate C.A."/>
        </authorList>
    </citation>
    <scope>NUCLEOTIDE SEQUENCE</scope>
    <source>
        <strain evidence="1">MF-1</strain>
    </source>
</reference>
<protein>
    <submittedName>
        <fullName evidence="1">Uncharacterized protein</fullName>
    </submittedName>
</protein>
<dbReference type="AlphaFoldDB" id="A0A9Q3GRC7"/>
<dbReference type="EMBL" id="AVOT02004679">
    <property type="protein sequence ID" value="MBW0477041.1"/>
    <property type="molecule type" value="Genomic_DNA"/>
</dbReference>
<sequence>MENYLTARRYDDLLNAPLEEMQSTPKFKQKNSSALSLLWGCVSRELEGILLDNQTSFYNTWEDLGKVCGKNSILVICESFRELMTLRYDLEISLQDHM</sequence>
<name>A0A9Q3GRC7_9BASI</name>
<evidence type="ECO:0000313" key="2">
    <source>
        <dbReference type="Proteomes" id="UP000765509"/>
    </source>
</evidence>
<gene>
    <name evidence="1" type="ORF">O181_016756</name>
</gene>
<evidence type="ECO:0000313" key="1">
    <source>
        <dbReference type="EMBL" id="MBW0477041.1"/>
    </source>
</evidence>
<proteinExistence type="predicted"/>